<reference evidence="11 12" key="1">
    <citation type="journal article" date="2022" name="Environ. Microbiol. Rep.">
        <title>Eco-phylogenetic analyses reveal divergent evolution of vitamin B12 metabolism in the marine bacterial family 'Psychromonadaceae'.</title>
        <authorList>
            <person name="Jin X."/>
            <person name="Yang Y."/>
            <person name="Cao H."/>
            <person name="Gao B."/>
            <person name="Zhao Z."/>
        </authorList>
    </citation>
    <scope>NUCLEOTIDE SEQUENCE [LARGE SCALE GENOMIC DNA]</scope>
    <source>
        <strain evidence="11 12">MKS20</strain>
    </source>
</reference>
<sequence>MIDYKQELKTLIKLSWPILIAQIAMTTMGFIDTVMAGNVSATDMAAVAVASSFWIPAILLLQGLTMAVTPIISHLNGGKKRSQIPFSVIQALWLAMGLTALLMVLLYLSPWVLVWMDVEPELARLTKGYLHAVIWGMPPFAVYLVLRSLCDGLSRTVPSMMIGFVGLAVNIPANYIFIFGKFGMPALGGIGCGVATALVYLAMGLAMLLYVLLDGELKRLNPFKRFIAPNIKQIKRIFALGFPIAAATFFEVTLFTIVALLLAPMGAEVVSSHQVAINYSSMIFMIPLSIGIAASIRVGHNLGEKKPEKAMIAANTAILLGLAIAVVTAVFSLALRHEIAAFYTDDLEVISLAASLLVLAAVYQFSDTIQVIVAGILRGYKDTQIIFYITLVSFWLVGLPIGYILAATNWLIEPIGPHGYWVGFISGLTCAAVLLSFRLAYNYKQSAKIKLAAAGI</sequence>
<dbReference type="NCBIfam" id="TIGR00797">
    <property type="entry name" value="matE"/>
    <property type="match status" value="1"/>
</dbReference>
<feature type="transmembrane region" description="Helical" evidence="10">
    <location>
        <begin position="385"/>
        <end position="406"/>
    </location>
</feature>
<feature type="transmembrane region" description="Helical" evidence="10">
    <location>
        <begin position="158"/>
        <end position="180"/>
    </location>
</feature>
<dbReference type="InterPro" id="IPR050222">
    <property type="entry name" value="MATE_MdtK"/>
</dbReference>
<evidence type="ECO:0000256" key="10">
    <source>
        <dbReference type="SAM" id="Phobius"/>
    </source>
</evidence>
<comment type="subcellular location">
    <subcellularLocation>
        <location evidence="1">Cell inner membrane</location>
        <topology evidence="1">Multi-pass membrane protein</topology>
    </subcellularLocation>
</comment>
<name>A0ABS8WAS2_9GAMM</name>
<keyword evidence="8 10" id="KW-0472">Membrane</keyword>
<accession>A0ABS8WAS2</accession>
<evidence type="ECO:0000256" key="4">
    <source>
        <dbReference type="ARBA" id="ARBA00022475"/>
    </source>
</evidence>
<keyword evidence="4" id="KW-1003">Cell membrane</keyword>
<keyword evidence="2" id="KW-0813">Transport</keyword>
<evidence type="ECO:0000256" key="3">
    <source>
        <dbReference type="ARBA" id="ARBA00022449"/>
    </source>
</evidence>
<evidence type="ECO:0000256" key="5">
    <source>
        <dbReference type="ARBA" id="ARBA00022692"/>
    </source>
</evidence>
<dbReference type="RefSeq" id="WP_233052358.1">
    <property type="nucleotide sequence ID" value="NZ_JAIMJA010000007.1"/>
</dbReference>
<feature type="transmembrane region" description="Helical" evidence="10">
    <location>
        <begin position="128"/>
        <end position="146"/>
    </location>
</feature>
<feature type="transmembrane region" description="Helical" evidence="10">
    <location>
        <begin position="186"/>
        <end position="213"/>
    </location>
</feature>
<organism evidence="11 12">
    <name type="scientific">Motilimonas cestriensis</name>
    <dbReference type="NCBI Taxonomy" id="2742685"/>
    <lineage>
        <taxon>Bacteria</taxon>
        <taxon>Pseudomonadati</taxon>
        <taxon>Pseudomonadota</taxon>
        <taxon>Gammaproteobacteria</taxon>
        <taxon>Alteromonadales</taxon>
        <taxon>Alteromonadales genera incertae sedis</taxon>
        <taxon>Motilimonas</taxon>
    </lineage>
</organism>
<feature type="transmembrane region" description="Helical" evidence="10">
    <location>
        <begin position="12"/>
        <end position="31"/>
    </location>
</feature>
<keyword evidence="12" id="KW-1185">Reference proteome</keyword>
<feature type="transmembrane region" description="Helical" evidence="10">
    <location>
        <begin position="234"/>
        <end position="263"/>
    </location>
</feature>
<feature type="transmembrane region" description="Helical" evidence="10">
    <location>
        <begin position="84"/>
        <end position="108"/>
    </location>
</feature>
<feature type="transmembrane region" description="Helical" evidence="10">
    <location>
        <begin position="347"/>
        <end position="365"/>
    </location>
</feature>
<dbReference type="CDD" id="cd13131">
    <property type="entry name" value="MATE_NorM_like"/>
    <property type="match status" value="1"/>
</dbReference>
<evidence type="ECO:0000256" key="8">
    <source>
        <dbReference type="ARBA" id="ARBA00023136"/>
    </source>
</evidence>
<evidence type="ECO:0000313" key="12">
    <source>
        <dbReference type="Proteomes" id="UP001201273"/>
    </source>
</evidence>
<feature type="transmembrane region" description="Helical" evidence="10">
    <location>
        <begin position="310"/>
        <end position="335"/>
    </location>
</feature>
<evidence type="ECO:0000256" key="2">
    <source>
        <dbReference type="ARBA" id="ARBA00022448"/>
    </source>
</evidence>
<proteinExistence type="predicted"/>
<protein>
    <recommendedName>
        <fullName evidence="9">Multidrug-efflux transporter</fullName>
    </recommendedName>
</protein>
<dbReference type="Pfam" id="PF01554">
    <property type="entry name" value="MatE"/>
    <property type="match status" value="2"/>
</dbReference>
<evidence type="ECO:0000313" key="11">
    <source>
        <dbReference type="EMBL" id="MCE2594846.1"/>
    </source>
</evidence>
<dbReference type="EMBL" id="JAIMJA010000007">
    <property type="protein sequence ID" value="MCE2594846.1"/>
    <property type="molecule type" value="Genomic_DNA"/>
</dbReference>
<dbReference type="PANTHER" id="PTHR43298:SF2">
    <property type="entry name" value="FMN_FAD EXPORTER YEEO-RELATED"/>
    <property type="match status" value="1"/>
</dbReference>
<dbReference type="PIRSF" id="PIRSF006603">
    <property type="entry name" value="DinF"/>
    <property type="match status" value="1"/>
</dbReference>
<dbReference type="InterPro" id="IPR048279">
    <property type="entry name" value="MdtK-like"/>
</dbReference>
<feature type="transmembrane region" description="Helical" evidence="10">
    <location>
        <begin position="418"/>
        <end position="441"/>
    </location>
</feature>
<evidence type="ECO:0000256" key="7">
    <source>
        <dbReference type="ARBA" id="ARBA00023065"/>
    </source>
</evidence>
<dbReference type="Proteomes" id="UP001201273">
    <property type="component" value="Unassembled WGS sequence"/>
</dbReference>
<dbReference type="PANTHER" id="PTHR43298">
    <property type="entry name" value="MULTIDRUG RESISTANCE PROTEIN NORM-RELATED"/>
    <property type="match status" value="1"/>
</dbReference>
<evidence type="ECO:0000256" key="6">
    <source>
        <dbReference type="ARBA" id="ARBA00022989"/>
    </source>
</evidence>
<feature type="transmembrane region" description="Helical" evidence="10">
    <location>
        <begin position="275"/>
        <end position="298"/>
    </location>
</feature>
<keyword evidence="7" id="KW-0406">Ion transport</keyword>
<feature type="transmembrane region" description="Helical" evidence="10">
    <location>
        <begin position="51"/>
        <end position="72"/>
    </location>
</feature>
<gene>
    <name evidence="11" type="ORF">K6Y31_08470</name>
</gene>
<dbReference type="InterPro" id="IPR002528">
    <property type="entry name" value="MATE_fam"/>
</dbReference>
<evidence type="ECO:0000256" key="9">
    <source>
        <dbReference type="ARBA" id="ARBA00031636"/>
    </source>
</evidence>
<keyword evidence="6 10" id="KW-1133">Transmembrane helix</keyword>
<evidence type="ECO:0000256" key="1">
    <source>
        <dbReference type="ARBA" id="ARBA00004429"/>
    </source>
</evidence>
<keyword evidence="3" id="KW-0050">Antiport</keyword>
<comment type="caution">
    <text evidence="11">The sequence shown here is derived from an EMBL/GenBank/DDBJ whole genome shotgun (WGS) entry which is preliminary data.</text>
</comment>
<keyword evidence="5 10" id="KW-0812">Transmembrane</keyword>